<evidence type="ECO:0000313" key="3">
    <source>
        <dbReference type="EMBL" id="CAK1549798.1"/>
    </source>
</evidence>
<dbReference type="EMBL" id="CAVLEF010000040">
    <property type="protein sequence ID" value="CAK1549798.1"/>
    <property type="molecule type" value="Genomic_DNA"/>
</dbReference>
<name>A0AAV1JJX4_9NEOP</name>
<comment type="similarity">
    <text evidence="1">Belongs to the mTERF family.</text>
</comment>
<protein>
    <recommendedName>
        <fullName evidence="5">Transcription termination factor, mitochondrial</fullName>
    </recommendedName>
</protein>
<dbReference type="AlphaFoldDB" id="A0AAV1JJX4"/>
<dbReference type="GO" id="GO:0006393">
    <property type="term" value="P:termination of mitochondrial transcription"/>
    <property type="evidence" value="ECO:0007669"/>
    <property type="project" value="TreeGrafter"/>
</dbReference>
<dbReference type="GO" id="GO:0005759">
    <property type="term" value="C:mitochondrial matrix"/>
    <property type="evidence" value="ECO:0007669"/>
    <property type="project" value="TreeGrafter"/>
</dbReference>
<dbReference type="Gene3D" id="1.25.70.10">
    <property type="entry name" value="Transcription termination factor 3, mitochondrial"/>
    <property type="match status" value="1"/>
</dbReference>
<dbReference type="PANTHER" id="PTHR15437:SF6">
    <property type="entry name" value="TRANSCRIPTION TERMINATION FACTOR, MITOCHONDRIAL"/>
    <property type="match status" value="1"/>
</dbReference>
<dbReference type="InterPro" id="IPR038538">
    <property type="entry name" value="MTERF_sf"/>
</dbReference>
<comment type="caution">
    <text evidence="3">The sequence shown here is derived from an EMBL/GenBank/DDBJ whole genome shotgun (WGS) entry which is preliminary data.</text>
</comment>
<evidence type="ECO:0000256" key="2">
    <source>
        <dbReference type="ARBA" id="ARBA00022946"/>
    </source>
</evidence>
<accession>A0AAV1JJX4</accession>
<organism evidence="3 4">
    <name type="scientific">Leptosia nina</name>
    <dbReference type="NCBI Taxonomy" id="320188"/>
    <lineage>
        <taxon>Eukaryota</taxon>
        <taxon>Metazoa</taxon>
        <taxon>Ecdysozoa</taxon>
        <taxon>Arthropoda</taxon>
        <taxon>Hexapoda</taxon>
        <taxon>Insecta</taxon>
        <taxon>Pterygota</taxon>
        <taxon>Neoptera</taxon>
        <taxon>Endopterygota</taxon>
        <taxon>Lepidoptera</taxon>
        <taxon>Glossata</taxon>
        <taxon>Ditrysia</taxon>
        <taxon>Papilionoidea</taxon>
        <taxon>Pieridae</taxon>
        <taxon>Pierinae</taxon>
        <taxon>Leptosia</taxon>
    </lineage>
</organism>
<evidence type="ECO:0000256" key="1">
    <source>
        <dbReference type="ARBA" id="ARBA00007692"/>
    </source>
</evidence>
<dbReference type="PANTHER" id="PTHR15437">
    <property type="entry name" value="TRANSCRIPTION TERMINATION FACTOR, MITOCHONDRIAL"/>
    <property type="match status" value="1"/>
</dbReference>
<evidence type="ECO:0008006" key="5">
    <source>
        <dbReference type="Google" id="ProtNLM"/>
    </source>
</evidence>
<dbReference type="GO" id="GO:0003676">
    <property type="term" value="F:nucleic acid binding"/>
    <property type="evidence" value="ECO:0007669"/>
    <property type="project" value="InterPro"/>
</dbReference>
<proteinExistence type="inferred from homology"/>
<keyword evidence="2" id="KW-0809">Transit peptide</keyword>
<keyword evidence="4" id="KW-1185">Reference proteome</keyword>
<dbReference type="Proteomes" id="UP001497472">
    <property type="component" value="Unassembled WGS sequence"/>
</dbReference>
<dbReference type="InterPro" id="IPR003690">
    <property type="entry name" value="MTERF"/>
</dbReference>
<evidence type="ECO:0000313" key="4">
    <source>
        <dbReference type="Proteomes" id="UP001497472"/>
    </source>
</evidence>
<sequence length="327" mass="38568">MLTSPVSFLFLQRPVIYFSIRVVFGIKFNQSSNKSCSCKLYYSKKLPLYSDFNKQKNQHNKDGMNKMKIVSLLKFERDSHATPFYQLPASKLLHIYRTTKNDQENGYCTNRLYYIASQIKCPPSMLSERLAKRTFVYDLSFDWLEKSLKVLLDKGISPDRVLRDLWVLKYHHKTIDERLQAIKDLGIEPLYPWMVRCSKDILKRYIEIYQETKTILGDNKSNKMYLAKRLNTNLKVVEEMNAKVCLERMSVSKMKNFLDFLISEGISLEEIINKPRILNASQITVKRRLEALRNLGLKEINLNILCRSKKDFKKYYECMQSACKDKK</sequence>
<reference evidence="3 4" key="1">
    <citation type="submission" date="2023-11" db="EMBL/GenBank/DDBJ databases">
        <authorList>
            <person name="Okamura Y."/>
        </authorList>
    </citation>
    <scope>NUCLEOTIDE SEQUENCE [LARGE SCALE GENOMIC DNA]</scope>
</reference>
<gene>
    <name evidence="3" type="ORF">LNINA_LOCUS9071</name>
</gene>